<gene>
    <name evidence="1" type="ORF">BAE44_0008613</name>
</gene>
<evidence type="ECO:0008006" key="3">
    <source>
        <dbReference type="Google" id="ProtNLM"/>
    </source>
</evidence>
<dbReference type="PANTHER" id="PTHR47069">
    <property type="match status" value="1"/>
</dbReference>
<sequence length="149" mass="16836">MLHFCELCVEEIRPGNMNNGHMTNRGCLYAFWLLLHKETGLGRGSGTVVADDDWWKQNTKNHGEWRKLRYGPPENIAELEFMFQNIAADGSTSCIPGEQMREGYEGDEGGDGDKSTVRIHSLRRNSTSTTATCPRWRTKSPMVKVMKGV</sequence>
<evidence type="ECO:0000313" key="1">
    <source>
        <dbReference type="EMBL" id="OEL30370.1"/>
    </source>
</evidence>
<proteinExistence type="predicted"/>
<evidence type="ECO:0000313" key="2">
    <source>
        <dbReference type="Proteomes" id="UP000095767"/>
    </source>
</evidence>
<accession>A0A1E5VZA3</accession>
<dbReference type="EMBL" id="LWDX02025817">
    <property type="protein sequence ID" value="OEL30370.1"/>
    <property type="molecule type" value="Genomic_DNA"/>
</dbReference>
<dbReference type="PANTHER" id="PTHR47069:SF11">
    <property type="entry name" value="OS04G0275550 PROTEIN"/>
    <property type="match status" value="1"/>
</dbReference>
<dbReference type="AlphaFoldDB" id="A0A1E5VZA3"/>
<protein>
    <recommendedName>
        <fullName evidence="3">Myb/SANT-like domain-containing protein</fullName>
    </recommendedName>
</protein>
<name>A0A1E5VZA3_9POAL</name>
<dbReference type="Proteomes" id="UP000095767">
    <property type="component" value="Unassembled WGS sequence"/>
</dbReference>
<keyword evidence="2" id="KW-1185">Reference proteome</keyword>
<reference evidence="1 2" key="1">
    <citation type="submission" date="2016-09" db="EMBL/GenBank/DDBJ databases">
        <title>The draft genome of Dichanthelium oligosanthes: A C3 panicoid grass species.</title>
        <authorList>
            <person name="Studer A.J."/>
            <person name="Schnable J.C."/>
            <person name="Brutnell T.P."/>
        </authorList>
    </citation>
    <scope>NUCLEOTIDE SEQUENCE [LARGE SCALE GENOMIC DNA]</scope>
    <source>
        <strain evidence="2">cv. Kellogg 1175</strain>
        <tissue evidence="1">Leaf</tissue>
    </source>
</reference>
<organism evidence="1 2">
    <name type="scientific">Dichanthelium oligosanthes</name>
    <dbReference type="NCBI Taxonomy" id="888268"/>
    <lineage>
        <taxon>Eukaryota</taxon>
        <taxon>Viridiplantae</taxon>
        <taxon>Streptophyta</taxon>
        <taxon>Embryophyta</taxon>
        <taxon>Tracheophyta</taxon>
        <taxon>Spermatophyta</taxon>
        <taxon>Magnoliopsida</taxon>
        <taxon>Liliopsida</taxon>
        <taxon>Poales</taxon>
        <taxon>Poaceae</taxon>
        <taxon>PACMAD clade</taxon>
        <taxon>Panicoideae</taxon>
        <taxon>Panicodae</taxon>
        <taxon>Paniceae</taxon>
        <taxon>Dichantheliinae</taxon>
        <taxon>Dichanthelium</taxon>
    </lineage>
</organism>
<dbReference type="OrthoDB" id="689896at2759"/>
<comment type="caution">
    <text evidence="1">The sequence shown here is derived from an EMBL/GenBank/DDBJ whole genome shotgun (WGS) entry which is preliminary data.</text>
</comment>